<feature type="region of interest" description="Disordered" evidence="1">
    <location>
        <begin position="488"/>
        <end position="535"/>
    </location>
</feature>
<evidence type="ECO:0000256" key="1">
    <source>
        <dbReference type="SAM" id="MobiDB-lite"/>
    </source>
</evidence>
<protein>
    <submittedName>
        <fullName evidence="3">Uncharacterized protein LOC100205238</fullName>
    </submittedName>
</protein>
<organism evidence="2 3">
    <name type="scientific">Hydra vulgaris</name>
    <name type="common">Hydra</name>
    <name type="synonym">Hydra attenuata</name>
    <dbReference type="NCBI Taxonomy" id="6087"/>
    <lineage>
        <taxon>Eukaryota</taxon>
        <taxon>Metazoa</taxon>
        <taxon>Cnidaria</taxon>
        <taxon>Hydrozoa</taxon>
        <taxon>Hydroidolina</taxon>
        <taxon>Anthoathecata</taxon>
        <taxon>Aplanulata</taxon>
        <taxon>Hydridae</taxon>
        <taxon>Hydra</taxon>
    </lineage>
</organism>
<evidence type="ECO:0000313" key="3">
    <source>
        <dbReference type="RefSeq" id="XP_065676261.1"/>
    </source>
</evidence>
<keyword evidence="2" id="KW-1185">Reference proteome</keyword>
<gene>
    <name evidence="3" type="primary">LOC100205238</name>
</gene>
<feature type="region of interest" description="Disordered" evidence="1">
    <location>
        <begin position="116"/>
        <end position="181"/>
    </location>
</feature>
<reference evidence="3" key="1">
    <citation type="submission" date="2025-08" db="UniProtKB">
        <authorList>
            <consortium name="RefSeq"/>
        </authorList>
    </citation>
    <scope>IDENTIFICATION</scope>
</reference>
<evidence type="ECO:0000313" key="2">
    <source>
        <dbReference type="Proteomes" id="UP001652625"/>
    </source>
</evidence>
<proteinExistence type="predicted"/>
<dbReference type="RefSeq" id="XP_065676261.1">
    <property type="nucleotide sequence ID" value="XM_065820189.1"/>
</dbReference>
<dbReference type="GeneID" id="100205238"/>
<dbReference type="Proteomes" id="UP001652625">
    <property type="component" value="Chromosome 15"/>
</dbReference>
<accession>A0ABM4DNX4</accession>
<feature type="compositionally biased region" description="Basic and acidic residues" evidence="1">
    <location>
        <begin position="160"/>
        <end position="169"/>
    </location>
</feature>
<sequence>MLKNNLYYIYEKLYFNVVRIQYSISFYNMGIQCSKQGSHPFDDYLEARVSPEGEYDPLKFSSCLPSEEKKSNHLNLKDFKCNGSLKDIRSSKKSKWSTTVDETTFVDLPPVSSLEDKEVYEETTSTNQQFPYHAPNVKHLKDSSDYESITNDSYSTNSERQSRSSRDSQDSMCSMQFKESETTESGQIDRWTYTLYDFQGKGIVSKRDFRHLIETVYNTVKHDSKHKDSFGHSLKIHVEIKRQCTSTNVKSSKYASSKVCKGMIFPPPNTEEAEKISNYIEKRLYRHSTTSSTEHNCLRKKCSYCNVKNNSLFYCKHNYNQSSQKSFKSGDKNKSHEVLKDFFDGIKNESKLENSKCVEEIRIKDLDIISPSLSKLNMQKCQQSFTSTDNNSSCCLCEHSCCVREHSSSCCVCKHSLSCRFRRHSSSCRLGKKKLKDSTVINQTFTDKNNLNQFRIKHLCTSHKNFTEQKPTLSPFCDATKNSDFTVNTKRKSSLRKDRQKVPTKSSDGFEKNSKDLCSSHSSSENLKHSHSSFSRPPVWPGECVTPVDWTSIWPRECNFDKKNTDNKYFLKNDKFCECKRLSNVSYSYRQNDYTSCVSNSVCHYPSFIPAL</sequence>
<name>A0ABM4DNX4_HYDVU</name>
<feature type="compositionally biased region" description="Polar residues" evidence="1">
    <location>
        <begin position="146"/>
        <end position="157"/>
    </location>
</feature>